<dbReference type="Proteomes" id="UP000233534">
    <property type="component" value="Chromosome"/>
</dbReference>
<evidence type="ECO:0000313" key="3">
    <source>
        <dbReference type="EMBL" id="PQQ66166.1"/>
    </source>
</evidence>
<reference evidence="3 5" key="2">
    <citation type="journal article" date="2018" name="Syst. Appl. Microbiol.">
        <title>Characterization and high-quality draft genome sequence of Herbivorax saccincola A7, an anaerobic, alkaliphilic, thermophilic, cellulolytic, and xylanolytic bacterium.</title>
        <authorList>
            <person name="Aikawa S."/>
            <person name="Baramee S."/>
            <person name="Sermsathanaswadi J."/>
            <person name="Thianheng P."/>
            <person name="Tachaapaikoon C."/>
            <person name="Shikata A."/>
            <person name="Waeonukul R."/>
            <person name="Pason P."/>
            <person name="Ratanakhanokchai K."/>
            <person name="Kosugi A."/>
        </authorList>
    </citation>
    <scope>NUCLEOTIDE SEQUENCE [LARGE SCALE GENOMIC DNA]</scope>
    <source>
        <strain evidence="3 5">A7</strain>
    </source>
</reference>
<dbReference type="InterPro" id="IPR025699">
    <property type="entry name" value="ABC2_memb-like"/>
</dbReference>
<evidence type="ECO:0000313" key="5">
    <source>
        <dbReference type="Proteomes" id="UP000239720"/>
    </source>
</evidence>
<feature type="transmembrane region" description="Helical" evidence="1">
    <location>
        <begin position="118"/>
        <end position="138"/>
    </location>
</feature>
<accession>A0A2K9EAJ7</accession>
<dbReference type="AlphaFoldDB" id="A0A2K9EAJ7"/>
<keyword evidence="4" id="KW-1185">Reference proteome</keyword>
<feature type="transmembrane region" description="Helical" evidence="1">
    <location>
        <begin position="20"/>
        <end position="47"/>
    </location>
</feature>
<feature type="transmembrane region" description="Helical" evidence="1">
    <location>
        <begin position="183"/>
        <end position="205"/>
    </location>
</feature>
<dbReference type="EMBL" id="CP025197">
    <property type="protein sequence ID" value="AUG58736.1"/>
    <property type="molecule type" value="Genomic_DNA"/>
</dbReference>
<keyword evidence="1" id="KW-0472">Membrane</keyword>
<evidence type="ECO:0000256" key="1">
    <source>
        <dbReference type="SAM" id="Phobius"/>
    </source>
</evidence>
<dbReference type="Proteomes" id="UP000239720">
    <property type="component" value="Unassembled WGS sequence"/>
</dbReference>
<dbReference type="OrthoDB" id="2216839at2"/>
<proteinExistence type="predicted"/>
<dbReference type="RefSeq" id="WP_101303374.1">
    <property type="nucleotide sequence ID" value="NZ_CP025197.1"/>
</dbReference>
<organism evidence="2 4">
    <name type="scientific">Acetivibrio saccincola</name>
    <dbReference type="NCBI Taxonomy" id="1677857"/>
    <lineage>
        <taxon>Bacteria</taxon>
        <taxon>Bacillati</taxon>
        <taxon>Bacillota</taxon>
        <taxon>Clostridia</taxon>
        <taxon>Eubacteriales</taxon>
        <taxon>Oscillospiraceae</taxon>
        <taxon>Acetivibrio</taxon>
    </lineage>
</organism>
<name>A0A2K9EAJ7_9FIRM</name>
<protein>
    <submittedName>
        <fullName evidence="3">ABC transporter</fullName>
    </submittedName>
</protein>
<feature type="transmembrane region" description="Helical" evidence="1">
    <location>
        <begin position="76"/>
        <end position="98"/>
    </location>
</feature>
<dbReference type="KEGG" id="hsc:HVS_14375"/>
<feature type="transmembrane region" description="Helical" evidence="1">
    <location>
        <begin position="145"/>
        <end position="163"/>
    </location>
</feature>
<reference evidence="2 4" key="1">
    <citation type="submission" date="2017-12" db="EMBL/GenBank/DDBJ databases">
        <title>Complete genome sequence of Herbivorax saccincola GGR1, a novel Cellulosome-producing hydrolytic bacterium in a thermophilic biogas plant, established by Illumina and Nanopore MinION sequencing.</title>
        <authorList>
            <person name="Pechtl A."/>
            <person name="Ruckert C."/>
            <person name="Koeck D.E."/>
            <person name="Maus I."/>
            <person name="Winkler A."/>
            <person name="Kalinowski J."/>
            <person name="Puhler A."/>
            <person name="Schwarz W.W."/>
            <person name="Zverlov V.V."/>
            <person name="Schluter A."/>
            <person name="Liebl W."/>
        </authorList>
    </citation>
    <scope>NUCLEOTIDE SEQUENCE [LARGE SCALE GENOMIC DNA]</scope>
    <source>
        <strain evidence="2">GGR1</strain>
        <strain evidence="4">SR1</strain>
    </source>
</reference>
<gene>
    <name evidence="3" type="ORF">B9R14_04955</name>
    <name evidence="2" type="ORF">HVS_14375</name>
</gene>
<dbReference type="EMBL" id="NEMB01000003">
    <property type="protein sequence ID" value="PQQ66166.1"/>
    <property type="molecule type" value="Genomic_DNA"/>
</dbReference>
<evidence type="ECO:0000313" key="4">
    <source>
        <dbReference type="Proteomes" id="UP000233534"/>
    </source>
</evidence>
<evidence type="ECO:0000313" key="2">
    <source>
        <dbReference type="EMBL" id="AUG58736.1"/>
    </source>
</evidence>
<keyword evidence="1" id="KW-1133">Transmembrane helix</keyword>
<keyword evidence="1" id="KW-0812">Transmembrane</keyword>
<sequence length="217" mass="24504">MINLLRKEMKLSASVLSYLFIAFGLMFFLPGYPILCGVFFVTLGIFYSFQNSRETNDIIYSILLPIAKKDVVKAKFLFSCFIELCSFALMVAVTILRMTILSESSLYRNNALMNATPFALGMALVIFGLFNFIFIGGFFKTAYKFGKPFIIYIIAAFLTIGIGETLHHFPGLMMLNAFGFEHIILQLGLLGIGVLCYVLMTLLSYRNACERFEKIDL</sequence>
<dbReference type="Pfam" id="PF13346">
    <property type="entry name" value="ABC2_membrane_5"/>
    <property type="match status" value="1"/>
</dbReference>